<comment type="caution">
    <text evidence="1">The sequence shown here is derived from an EMBL/GenBank/DDBJ whole genome shotgun (WGS) entry which is preliminary data.</text>
</comment>
<reference evidence="1 2" key="1">
    <citation type="submission" date="2019-02" db="EMBL/GenBank/DDBJ databases">
        <title>Deep-cultivation of Planctomycetes and their phenomic and genomic characterization uncovers novel biology.</title>
        <authorList>
            <person name="Wiegand S."/>
            <person name="Jogler M."/>
            <person name="Boedeker C."/>
            <person name="Pinto D."/>
            <person name="Vollmers J."/>
            <person name="Rivas-Marin E."/>
            <person name="Kohn T."/>
            <person name="Peeters S.H."/>
            <person name="Heuer A."/>
            <person name="Rast P."/>
            <person name="Oberbeckmann S."/>
            <person name="Bunk B."/>
            <person name="Jeske O."/>
            <person name="Meyerdierks A."/>
            <person name="Storesund J.E."/>
            <person name="Kallscheuer N."/>
            <person name="Luecker S."/>
            <person name="Lage O.M."/>
            <person name="Pohl T."/>
            <person name="Merkel B.J."/>
            <person name="Hornburger P."/>
            <person name="Mueller R.-W."/>
            <person name="Bruemmer F."/>
            <person name="Labrenz M."/>
            <person name="Spormann A.M."/>
            <person name="Op Den Camp H."/>
            <person name="Overmann J."/>
            <person name="Amann R."/>
            <person name="Jetten M.S.M."/>
            <person name="Mascher T."/>
            <person name="Medema M.H."/>
            <person name="Devos D.P."/>
            <person name="Kaster A.-K."/>
            <person name="Ovreas L."/>
            <person name="Rohde M."/>
            <person name="Galperin M.Y."/>
            <person name="Jogler C."/>
        </authorList>
    </citation>
    <scope>NUCLEOTIDE SEQUENCE [LARGE SCALE GENOMIC DNA]</scope>
    <source>
        <strain evidence="1 2">Q31b</strain>
    </source>
</reference>
<evidence type="ECO:0000313" key="2">
    <source>
        <dbReference type="Proteomes" id="UP000315471"/>
    </source>
</evidence>
<name>A0A5C6DUF4_9BACT</name>
<organism evidence="1 2">
    <name type="scientific">Novipirellula aureliae</name>
    <dbReference type="NCBI Taxonomy" id="2527966"/>
    <lineage>
        <taxon>Bacteria</taxon>
        <taxon>Pseudomonadati</taxon>
        <taxon>Planctomycetota</taxon>
        <taxon>Planctomycetia</taxon>
        <taxon>Pirellulales</taxon>
        <taxon>Pirellulaceae</taxon>
        <taxon>Novipirellula</taxon>
    </lineage>
</organism>
<protein>
    <submittedName>
        <fullName evidence="1">Uncharacterized protein</fullName>
    </submittedName>
</protein>
<dbReference type="Proteomes" id="UP000315471">
    <property type="component" value="Unassembled WGS sequence"/>
</dbReference>
<gene>
    <name evidence="1" type="ORF">Q31b_37540</name>
</gene>
<dbReference type="AlphaFoldDB" id="A0A5C6DUF4"/>
<sequence>MQLRSIQLLDRYELQYEFFMREPYVLLSIRRPGSHLPEVFNRTLCAARCDIMLHEWDVESPPYPLPPTKLTPRQAVKIAEFISEHIDDAKHLIFQSETPSGQQVAIAETLGQWLDVPIQRCFPWPKVEPSTAVTMQMAIDSLEILNDPKQGSHRISHTDHDTLLSVIELIVQMSNVAVVLTHRVDECQCMSGHNDLEFGMALGISMDRDVSHFEPCDGFVGQRNLLSEILTICEVAFCPHAGCEKCLPSFTTAKIPICLSIIFDARQLPPTFDRVLEAGGSWVILTNATMRNRITRICRGTANHKASQHPNHKLQMLTLDRDHNPMTDVLHDILRGKVPSWSAIGTQTT</sequence>
<keyword evidence="2" id="KW-1185">Reference proteome</keyword>
<accession>A0A5C6DUF4</accession>
<dbReference type="EMBL" id="SJPY01000006">
    <property type="protein sequence ID" value="TWU38676.1"/>
    <property type="molecule type" value="Genomic_DNA"/>
</dbReference>
<proteinExistence type="predicted"/>
<evidence type="ECO:0000313" key="1">
    <source>
        <dbReference type="EMBL" id="TWU38676.1"/>
    </source>
</evidence>